<dbReference type="Proteomes" id="UP000516360">
    <property type="component" value="Chromosome"/>
</dbReference>
<evidence type="ECO:0000313" key="1">
    <source>
        <dbReference type="EMBL" id="BCB95270.1"/>
    </source>
</evidence>
<keyword evidence="2" id="KW-1185">Reference proteome</keyword>
<accession>A0A7G1GY07</accession>
<gene>
    <name evidence="1" type="ORF">JZK55_01920</name>
</gene>
<dbReference type="EMBL" id="AP022873">
    <property type="protein sequence ID" value="BCB95270.1"/>
    <property type="molecule type" value="Genomic_DNA"/>
</dbReference>
<dbReference type="AlphaFoldDB" id="A0A7G1GY07"/>
<dbReference type="KEGG" id="dtp:JZK55_01920"/>
<sequence length="73" mass="8216">MHRAQAMIDERHYAFSKEKARQGGKGISQVLREGIEGPRKSDVCPPSSVSGIADGARCYGRDHDKWPYGKKWK</sequence>
<name>A0A7G1GY07_9BACT</name>
<evidence type="ECO:0000313" key="2">
    <source>
        <dbReference type="Proteomes" id="UP000516360"/>
    </source>
</evidence>
<organism evidence="1 2">
    <name type="scientific">Dissulfurispira thermophila</name>
    <dbReference type="NCBI Taxonomy" id="2715679"/>
    <lineage>
        <taxon>Bacteria</taxon>
        <taxon>Pseudomonadati</taxon>
        <taxon>Nitrospirota</taxon>
        <taxon>Thermodesulfovibrionia</taxon>
        <taxon>Thermodesulfovibrionales</taxon>
        <taxon>Dissulfurispiraceae</taxon>
        <taxon>Dissulfurispira</taxon>
    </lineage>
</organism>
<protein>
    <submittedName>
        <fullName evidence="1">Uncharacterized protein</fullName>
    </submittedName>
</protein>
<proteinExistence type="predicted"/>
<reference evidence="1 2" key="1">
    <citation type="submission" date="2020-03" db="EMBL/GenBank/DDBJ databases">
        <title>Complete genome sequences of two sulfur-disproportionating bacterial strains T55J and Mzg5.</title>
        <authorList>
            <person name="Umezawa K."/>
            <person name="Kojima H."/>
            <person name="Kato Y."/>
            <person name="Fukui M."/>
        </authorList>
    </citation>
    <scope>NUCLEOTIDE SEQUENCE [LARGE SCALE GENOMIC DNA]</scope>
    <source>
        <strain evidence="1 2">T55J</strain>
    </source>
</reference>
<dbReference type="RefSeq" id="WP_203472778.1">
    <property type="nucleotide sequence ID" value="NZ_AP022873.1"/>
</dbReference>